<dbReference type="AlphaFoldDB" id="A0A812VIF3"/>
<dbReference type="Proteomes" id="UP000649617">
    <property type="component" value="Unassembled WGS sequence"/>
</dbReference>
<name>A0A812VIF3_SYMPI</name>
<organism evidence="2 3">
    <name type="scientific">Symbiodinium pilosum</name>
    <name type="common">Dinoflagellate</name>
    <dbReference type="NCBI Taxonomy" id="2952"/>
    <lineage>
        <taxon>Eukaryota</taxon>
        <taxon>Sar</taxon>
        <taxon>Alveolata</taxon>
        <taxon>Dinophyceae</taxon>
        <taxon>Suessiales</taxon>
        <taxon>Symbiodiniaceae</taxon>
        <taxon>Symbiodinium</taxon>
    </lineage>
</organism>
<sequence length="205" mass="22232">KSLADSAEAANPEVRQLWEQHQAWQPPEPAEDPAILSYQLHSSSNSHRQNSGVTAIDSCLAVVESQEQEVAEVCDQDLSLLINVGDSMVEAASLGAISSVGMHLGALFPGQGRRLLQNVWAKEVPRMLDPRNSHRMFSFEKLLVKWHAAESNVLDGTLEAVQFTDGSVKLLMRCHVSAAQHTESGLLPVLPGSFPGSLADMSNEP</sequence>
<proteinExistence type="predicted"/>
<evidence type="ECO:0000313" key="3">
    <source>
        <dbReference type="Proteomes" id="UP000649617"/>
    </source>
</evidence>
<keyword evidence="3" id="KW-1185">Reference proteome</keyword>
<evidence type="ECO:0000313" key="2">
    <source>
        <dbReference type="EMBL" id="CAE7637568.1"/>
    </source>
</evidence>
<feature type="region of interest" description="Disordered" evidence="1">
    <location>
        <begin position="1"/>
        <end position="31"/>
    </location>
</feature>
<protein>
    <submittedName>
        <fullName evidence="2">Uncharacterized protein</fullName>
    </submittedName>
</protein>
<dbReference type="EMBL" id="CAJNIZ010042774">
    <property type="protein sequence ID" value="CAE7637568.1"/>
    <property type="molecule type" value="Genomic_DNA"/>
</dbReference>
<feature type="non-terminal residue" evidence="2">
    <location>
        <position position="1"/>
    </location>
</feature>
<reference evidence="2" key="1">
    <citation type="submission" date="2021-02" db="EMBL/GenBank/DDBJ databases">
        <authorList>
            <person name="Dougan E. K."/>
            <person name="Rhodes N."/>
            <person name="Thang M."/>
            <person name="Chan C."/>
        </authorList>
    </citation>
    <scope>NUCLEOTIDE SEQUENCE</scope>
</reference>
<comment type="caution">
    <text evidence="2">The sequence shown here is derived from an EMBL/GenBank/DDBJ whole genome shotgun (WGS) entry which is preliminary data.</text>
</comment>
<gene>
    <name evidence="2" type="ORF">SPIL2461_LOCUS16836</name>
</gene>
<evidence type="ECO:0000256" key="1">
    <source>
        <dbReference type="SAM" id="MobiDB-lite"/>
    </source>
</evidence>
<accession>A0A812VIF3</accession>